<evidence type="ECO:0000313" key="4">
    <source>
        <dbReference type="EMBL" id="KAG7326034.1"/>
    </source>
</evidence>
<dbReference type="PANTHER" id="PTHR19212">
    <property type="entry name" value="LEUCINE RICH REPEAT IN FLII INTERACTING PROTEIN"/>
    <property type="match status" value="1"/>
</dbReference>
<dbReference type="GO" id="GO:0006355">
    <property type="term" value="P:regulation of DNA-templated transcription"/>
    <property type="evidence" value="ECO:0007669"/>
    <property type="project" value="InterPro"/>
</dbReference>
<dbReference type="Proteomes" id="UP000824219">
    <property type="component" value="Linkage Group LG12"/>
</dbReference>
<accession>A0A9D3NPC0</accession>
<dbReference type="AlphaFoldDB" id="A0A9D3NPC0"/>
<dbReference type="Pfam" id="PF09738">
    <property type="entry name" value="LRRFIP"/>
    <property type="match status" value="1"/>
</dbReference>
<dbReference type="EMBL" id="JAHKSW010000012">
    <property type="protein sequence ID" value="KAG7326034.1"/>
    <property type="molecule type" value="Genomic_DNA"/>
</dbReference>
<reference evidence="4 5" key="1">
    <citation type="submission" date="2021-06" db="EMBL/GenBank/DDBJ databases">
        <title>Chromosome-level genome assembly of the red-tail catfish (Hemibagrus wyckioides).</title>
        <authorList>
            <person name="Shao F."/>
        </authorList>
    </citation>
    <scope>NUCLEOTIDE SEQUENCE [LARGE SCALE GENOMIC DNA]</scope>
    <source>
        <strain evidence="4">EC202008001</strain>
        <tissue evidence="4">Blood</tissue>
    </source>
</reference>
<dbReference type="PANTHER" id="PTHR19212:SF0">
    <property type="entry name" value="LD07988P"/>
    <property type="match status" value="1"/>
</dbReference>
<dbReference type="InterPro" id="IPR019139">
    <property type="entry name" value="LRRFIP1/2"/>
</dbReference>
<dbReference type="OrthoDB" id="8961384at2759"/>
<evidence type="ECO:0000313" key="5">
    <source>
        <dbReference type="Proteomes" id="UP000824219"/>
    </source>
</evidence>
<gene>
    <name evidence="4" type="ORF">KOW79_010959</name>
</gene>
<dbReference type="Gene3D" id="1.20.5.4090">
    <property type="match status" value="3"/>
</dbReference>
<proteinExistence type="inferred from homology"/>
<keyword evidence="5" id="KW-1185">Reference proteome</keyword>
<keyword evidence="2 3" id="KW-0175">Coiled coil</keyword>
<evidence type="ECO:0000256" key="2">
    <source>
        <dbReference type="ARBA" id="ARBA00023054"/>
    </source>
</evidence>
<comment type="caution">
    <text evidence="4">The sequence shown here is derived from an EMBL/GenBank/DDBJ whole genome shotgun (WGS) entry which is preliminary data.</text>
</comment>
<evidence type="ECO:0000256" key="1">
    <source>
        <dbReference type="ARBA" id="ARBA00008275"/>
    </source>
</evidence>
<sequence>MLAAGAAAIAAGFMYFVKRDDGEKRTADHEDTEHEGPVCEQATEPALVQSTKVHQDQMMREREQEAHRLQTSEYCKMIETLTDNEKLLKVSLAEAEEKHQKAVEVITKLEEEKSDLADLVKTLRDTVEDMGNQLCGTHAEYDELIDVSLAETEEKHQKAVEVITKLEEEKSDLTDQVKTLRDTVEDMGNQICETLLHCDELKNECEKEQEAHKLLKSEYHERMETLTNNEKLLKVSLAEAEEKHQKAMETISQLEEEKSDLTDQVKILRNTVEDLGKEQVELNRDCDKLMDDYNRLKDTHNVLQAEHKEVKEQLKCCEELPKESLDQAKESKAVQPTDEHEAGMSGLTNVAMQDTVWYKFKKIFRKHLGAVPQQSEMVIMDSSLTIQGHNHLGL</sequence>
<feature type="coiled-coil region" evidence="3">
    <location>
        <begin position="78"/>
        <end position="320"/>
    </location>
</feature>
<organism evidence="4 5">
    <name type="scientific">Hemibagrus wyckioides</name>
    <dbReference type="NCBI Taxonomy" id="337641"/>
    <lineage>
        <taxon>Eukaryota</taxon>
        <taxon>Metazoa</taxon>
        <taxon>Chordata</taxon>
        <taxon>Craniata</taxon>
        <taxon>Vertebrata</taxon>
        <taxon>Euteleostomi</taxon>
        <taxon>Actinopterygii</taxon>
        <taxon>Neopterygii</taxon>
        <taxon>Teleostei</taxon>
        <taxon>Ostariophysi</taxon>
        <taxon>Siluriformes</taxon>
        <taxon>Bagridae</taxon>
        <taxon>Hemibagrus</taxon>
    </lineage>
</organism>
<protein>
    <submittedName>
        <fullName evidence="4">Uncharacterized protein</fullName>
    </submittedName>
</protein>
<comment type="similarity">
    <text evidence="1">Belongs to the LRRFIP family.</text>
</comment>
<evidence type="ECO:0000256" key="3">
    <source>
        <dbReference type="SAM" id="Coils"/>
    </source>
</evidence>
<name>A0A9D3NPC0_9TELE</name>